<protein>
    <submittedName>
        <fullName evidence="2">Uncharacterized protein</fullName>
    </submittedName>
</protein>
<dbReference type="EMBL" id="RRYP01007493">
    <property type="protein sequence ID" value="TNV80451.1"/>
    <property type="molecule type" value="Genomic_DNA"/>
</dbReference>
<reference evidence="2" key="1">
    <citation type="submission" date="2019-06" db="EMBL/GenBank/DDBJ databases">
        <authorList>
            <person name="Zheng W."/>
        </authorList>
    </citation>
    <scope>NUCLEOTIDE SEQUENCE</scope>
    <source>
        <strain evidence="2">QDHG01</strain>
    </source>
</reference>
<accession>A0A8J8T3S9</accession>
<proteinExistence type="predicted"/>
<evidence type="ECO:0000256" key="1">
    <source>
        <dbReference type="SAM" id="MobiDB-lite"/>
    </source>
</evidence>
<feature type="compositionally biased region" description="Low complexity" evidence="1">
    <location>
        <begin position="194"/>
        <end position="206"/>
    </location>
</feature>
<feature type="region of interest" description="Disordered" evidence="1">
    <location>
        <begin position="478"/>
        <end position="506"/>
    </location>
</feature>
<evidence type="ECO:0000313" key="3">
    <source>
        <dbReference type="Proteomes" id="UP000785679"/>
    </source>
</evidence>
<evidence type="ECO:0000313" key="2">
    <source>
        <dbReference type="EMBL" id="TNV80451.1"/>
    </source>
</evidence>
<gene>
    <name evidence="2" type="ORF">FGO68_gene4276</name>
</gene>
<dbReference type="Proteomes" id="UP000785679">
    <property type="component" value="Unassembled WGS sequence"/>
</dbReference>
<feature type="compositionally biased region" description="Polar residues" evidence="1">
    <location>
        <begin position="492"/>
        <end position="505"/>
    </location>
</feature>
<feature type="compositionally biased region" description="Polar residues" evidence="1">
    <location>
        <begin position="419"/>
        <end position="428"/>
    </location>
</feature>
<feature type="compositionally biased region" description="Basic residues" evidence="1">
    <location>
        <begin position="238"/>
        <end position="255"/>
    </location>
</feature>
<organism evidence="2 3">
    <name type="scientific">Halteria grandinella</name>
    <dbReference type="NCBI Taxonomy" id="5974"/>
    <lineage>
        <taxon>Eukaryota</taxon>
        <taxon>Sar</taxon>
        <taxon>Alveolata</taxon>
        <taxon>Ciliophora</taxon>
        <taxon>Intramacronucleata</taxon>
        <taxon>Spirotrichea</taxon>
        <taxon>Stichotrichia</taxon>
        <taxon>Sporadotrichida</taxon>
        <taxon>Halteriidae</taxon>
        <taxon>Halteria</taxon>
    </lineage>
</organism>
<sequence>MSVNEAQLKASVQQAIKNVLIDSKYNDEPISFGQAIVTHYFLQHLANANNNTHNHSSTTVEHHGAPVSQTQHLNNLTRSTSIQHQQQSQQDNHIQHVVQFDLIKQDVPEFKPQYGRKKMFKFEEEAACVKDVFQWDDGYTETFKNMKIKEMQRSPSKWQSEQRDQYRCFVDANTAHKMEKKAQEENVQQEVKTQVKVPNEQVQQEQQNEHIPTPPLVPQNVSGGTSHQAHPSDDQDHHSRKVRFNKDKKPKKRAQSSKAKQQADATRENYKGPTRWLPDSAFTTYFGKPAFHAYGKGNTNPVVGGNIYGQYMLSHNVNPESGSNLPQYQQVYNTALKQGLRKNNGQRQPELPRKTMHQIQASKPSEVTVNSSSAIVEDERNPIMPQDGPRSVKQKLGKSKVQTIKILRPVDSTRMAHQRPQTAKVTQHTKVKSPESSKSPSRRADSLQGLPVASYDERENTIKPTAIQFNNVDFPQVDEGQDIGEADPNQHADYQQENANPNNQGGEQGYVPLCEHPTGRKADAKELDPRFYQFAPACWTQRIRPAGKQTYRSENLYSMLVGTDEQ</sequence>
<keyword evidence="3" id="KW-1185">Reference proteome</keyword>
<feature type="compositionally biased region" description="Polar residues" evidence="1">
    <location>
        <begin position="219"/>
        <end position="229"/>
    </location>
</feature>
<dbReference type="AlphaFoldDB" id="A0A8J8T3S9"/>
<dbReference type="OrthoDB" id="313331at2759"/>
<name>A0A8J8T3S9_HALGN</name>
<feature type="region of interest" description="Disordered" evidence="1">
    <location>
        <begin position="344"/>
        <end position="450"/>
    </location>
</feature>
<feature type="compositionally biased region" description="Polar residues" evidence="1">
    <location>
        <begin position="357"/>
        <end position="374"/>
    </location>
</feature>
<comment type="caution">
    <text evidence="2">The sequence shown here is derived from an EMBL/GenBank/DDBJ whole genome shotgun (WGS) entry which is preliminary data.</text>
</comment>
<feature type="region of interest" description="Disordered" evidence="1">
    <location>
        <begin position="179"/>
        <end position="275"/>
    </location>
</feature>